<evidence type="ECO:0000313" key="3">
    <source>
        <dbReference type="Proteomes" id="UP001523392"/>
    </source>
</evidence>
<dbReference type="RefSeq" id="WP_252956453.1">
    <property type="nucleotide sequence ID" value="NZ_JAFIRR010000227.1"/>
</dbReference>
<dbReference type="Pfam" id="PF05239">
    <property type="entry name" value="PRC"/>
    <property type="match status" value="1"/>
</dbReference>
<evidence type="ECO:0000313" key="2">
    <source>
        <dbReference type="EMBL" id="MCO6419773.1"/>
    </source>
</evidence>
<dbReference type="Proteomes" id="UP001523392">
    <property type="component" value="Unassembled WGS sequence"/>
</dbReference>
<dbReference type="InterPro" id="IPR011033">
    <property type="entry name" value="PRC_barrel-like_sf"/>
</dbReference>
<comment type="caution">
    <text evidence="2">The sequence shown here is derived from an EMBL/GenBank/DDBJ whole genome shotgun (WGS) entry which is preliminary data.</text>
</comment>
<reference evidence="2 3" key="1">
    <citation type="submission" date="2021-12" db="EMBL/GenBank/DDBJ databases">
        <title>Siccirubricoccus leaddurans sp. nov., a high concentration Zn2+ tolerance bacterium.</title>
        <authorList>
            <person name="Cao Y."/>
        </authorList>
    </citation>
    <scope>NUCLEOTIDE SEQUENCE [LARGE SCALE GENOMIC DNA]</scope>
    <source>
        <strain evidence="2 3">KC 17139</strain>
    </source>
</reference>
<organism evidence="2 3">
    <name type="scientific">Siccirubricoccus soli</name>
    <dbReference type="NCBI Taxonomy" id="2899147"/>
    <lineage>
        <taxon>Bacteria</taxon>
        <taxon>Pseudomonadati</taxon>
        <taxon>Pseudomonadota</taxon>
        <taxon>Alphaproteobacteria</taxon>
        <taxon>Acetobacterales</taxon>
        <taxon>Roseomonadaceae</taxon>
        <taxon>Siccirubricoccus</taxon>
    </lineage>
</organism>
<evidence type="ECO:0000259" key="1">
    <source>
        <dbReference type="Pfam" id="PF05239"/>
    </source>
</evidence>
<accession>A0ABT1DCW4</accession>
<proteinExistence type="predicted"/>
<gene>
    <name evidence="2" type="ORF">JYK14_26935</name>
</gene>
<feature type="domain" description="PRC-barrel" evidence="1">
    <location>
        <begin position="21"/>
        <end position="86"/>
    </location>
</feature>
<name>A0ABT1DCW4_9PROT</name>
<dbReference type="PANTHER" id="PTHR36505:SF1">
    <property type="entry name" value="BLR1072 PROTEIN"/>
    <property type="match status" value="1"/>
</dbReference>
<dbReference type="PANTHER" id="PTHR36505">
    <property type="entry name" value="BLR1072 PROTEIN"/>
    <property type="match status" value="1"/>
</dbReference>
<sequence>MPDTSVVAAGPVPIEESATLIAAEKVSGTPVFDLEGNSLGHVETVMLDKRAGRVAYAVLAFGGFLGFGEKLYPLPWSVLTYDVALGGYRVGLDKAKLESGPSFTAAEAPDWGDRAWGERLHTHYGQRPYWEGLLI</sequence>
<dbReference type="Gene3D" id="2.30.30.240">
    <property type="entry name" value="PRC-barrel domain"/>
    <property type="match status" value="1"/>
</dbReference>
<dbReference type="SUPFAM" id="SSF50346">
    <property type="entry name" value="PRC-barrel domain"/>
    <property type="match status" value="1"/>
</dbReference>
<keyword evidence="3" id="KW-1185">Reference proteome</keyword>
<dbReference type="EMBL" id="JAFIRR010000227">
    <property type="protein sequence ID" value="MCO6419773.1"/>
    <property type="molecule type" value="Genomic_DNA"/>
</dbReference>
<protein>
    <submittedName>
        <fullName evidence="2">PRC-barrel domain-containing protein</fullName>
    </submittedName>
</protein>
<dbReference type="InterPro" id="IPR027275">
    <property type="entry name" value="PRC-brl_dom"/>
</dbReference>